<dbReference type="EMBL" id="CH476739">
    <property type="protein sequence ID" value="EIE85671.1"/>
    <property type="molecule type" value="Genomic_DNA"/>
</dbReference>
<organism evidence="2 3">
    <name type="scientific">Rhizopus delemar (strain RA 99-880 / ATCC MYA-4621 / FGSC 9543 / NRRL 43880)</name>
    <name type="common">Mucormycosis agent</name>
    <name type="synonym">Rhizopus arrhizus var. delemar</name>
    <dbReference type="NCBI Taxonomy" id="246409"/>
    <lineage>
        <taxon>Eukaryota</taxon>
        <taxon>Fungi</taxon>
        <taxon>Fungi incertae sedis</taxon>
        <taxon>Mucoromycota</taxon>
        <taxon>Mucoromycotina</taxon>
        <taxon>Mucoromycetes</taxon>
        <taxon>Mucorales</taxon>
        <taxon>Mucorineae</taxon>
        <taxon>Rhizopodaceae</taxon>
        <taxon>Rhizopus</taxon>
    </lineage>
</organism>
<dbReference type="AlphaFoldDB" id="I1CB41"/>
<dbReference type="GeneID" id="93617347"/>
<keyword evidence="3" id="KW-1185">Reference proteome</keyword>
<proteinExistence type="predicted"/>
<reference evidence="2 3" key="1">
    <citation type="journal article" date="2009" name="PLoS Genet.">
        <title>Genomic analysis of the basal lineage fungus Rhizopus oryzae reveals a whole-genome duplication.</title>
        <authorList>
            <person name="Ma L.-J."/>
            <person name="Ibrahim A.S."/>
            <person name="Skory C."/>
            <person name="Grabherr M.G."/>
            <person name="Burger G."/>
            <person name="Butler M."/>
            <person name="Elias M."/>
            <person name="Idnurm A."/>
            <person name="Lang B.F."/>
            <person name="Sone T."/>
            <person name="Abe A."/>
            <person name="Calvo S.E."/>
            <person name="Corrochano L.M."/>
            <person name="Engels R."/>
            <person name="Fu J."/>
            <person name="Hansberg W."/>
            <person name="Kim J.-M."/>
            <person name="Kodira C.D."/>
            <person name="Koehrsen M.J."/>
            <person name="Liu B."/>
            <person name="Miranda-Saavedra D."/>
            <person name="O'Leary S."/>
            <person name="Ortiz-Castellanos L."/>
            <person name="Poulter R."/>
            <person name="Rodriguez-Romero J."/>
            <person name="Ruiz-Herrera J."/>
            <person name="Shen Y.-Q."/>
            <person name="Zeng Q."/>
            <person name="Galagan J."/>
            <person name="Birren B.W."/>
            <person name="Cuomo C.A."/>
            <person name="Wickes B.L."/>
        </authorList>
    </citation>
    <scope>NUCLEOTIDE SEQUENCE [LARGE SCALE GENOMIC DNA]</scope>
    <source>
        <strain evidence="3">RA 99-880 / ATCC MYA-4621 / FGSC 9543 / NRRL 43880</strain>
    </source>
</reference>
<dbReference type="Proteomes" id="UP000009138">
    <property type="component" value="Unassembled WGS sequence"/>
</dbReference>
<accession>I1CB41</accession>
<evidence type="ECO:0000256" key="1">
    <source>
        <dbReference type="SAM" id="MobiDB-lite"/>
    </source>
</evidence>
<evidence type="ECO:0000313" key="3">
    <source>
        <dbReference type="Proteomes" id="UP000009138"/>
    </source>
</evidence>
<gene>
    <name evidence="2" type="ORF">RO3G_10381</name>
</gene>
<feature type="region of interest" description="Disordered" evidence="1">
    <location>
        <begin position="1"/>
        <end position="20"/>
    </location>
</feature>
<name>I1CB41_RHIO9</name>
<dbReference type="RefSeq" id="XP_067521067.1">
    <property type="nucleotide sequence ID" value="XM_067664966.1"/>
</dbReference>
<evidence type="ECO:0000313" key="2">
    <source>
        <dbReference type="EMBL" id="EIE85671.1"/>
    </source>
</evidence>
<dbReference type="InParanoid" id="I1CB41"/>
<dbReference type="VEuPathDB" id="FungiDB:RO3G_10381"/>
<sequence>MSEEELDDNNDKDLYTAAPNVATTTALANKGSNN</sequence>
<protein>
    <submittedName>
        <fullName evidence="2">Uncharacterized protein</fullName>
    </submittedName>
</protein>